<dbReference type="Gene3D" id="1.10.510.10">
    <property type="entry name" value="Transferase(Phosphotransferase) domain 1"/>
    <property type="match status" value="1"/>
</dbReference>
<feature type="compositionally biased region" description="Pro residues" evidence="3">
    <location>
        <begin position="1"/>
        <end position="10"/>
    </location>
</feature>
<dbReference type="FunFam" id="1.10.510.10:FF:000571">
    <property type="entry name" value="Maternal embryonic leucine zipper kinase"/>
    <property type="match status" value="1"/>
</dbReference>
<dbReference type="InterPro" id="IPR000719">
    <property type="entry name" value="Prot_kinase_dom"/>
</dbReference>
<dbReference type="GO" id="GO:0005524">
    <property type="term" value="F:ATP binding"/>
    <property type="evidence" value="ECO:0007669"/>
    <property type="project" value="UniProtKB-KW"/>
</dbReference>
<dbReference type="AlphaFoldDB" id="A0A7S2IES1"/>
<dbReference type="EMBL" id="HBGV01018974">
    <property type="protein sequence ID" value="CAD9517393.1"/>
    <property type="molecule type" value="Transcribed_RNA"/>
</dbReference>
<feature type="region of interest" description="Disordered" evidence="3">
    <location>
        <begin position="25"/>
        <end position="55"/>
    </location>
</feature>
<dbReference type="InterPro" id="IPR008271">
    <property type="entry name" value="Ser/Thr_kinase_AS"/>
</dbReference>
<feature type="region of interest" description="Disordered" evidence="3">
    <location>
        <begin position="76"/>
        <end position="98"/>
    </location>
</feature>
<feature type="domain" description="Protein kinase" evidence="4">
    <location>
        <begin position="294"/>
        <end position="551"/>
    </location>
</feature>
<reference evidence="5" key="1">
    <citation type="submission" date="2021-01" db="EMBL/GenBank/DDBJ databases">
        <authorList>
            <person name="Corre E."/>
            <person name="Pelletier E."/>
            <person name="Niang G."/>
            <person name="Scheremetjew M."/>
            <person name="Finn R."/>
            <person name="Kale V."/>
            <person name="Holt S."/>
            <person name="Cochrane G."/>
            <person name="Meng A."/>
            <person name="Brown T."/>
            <person name="Cohen L."/>
        </authorList>
    </citation>
    <scope>NUCLEOTIDE SEQUENCE</scope>
    <source>
        <strain evidence="5">CCMP826</strain>
    </source>
</reference>
<dbReference type="InterPro" id="IPR011009">
    <property type="entry name" value="Kinase-like_dom_sf"/>
</dbReference>
<organism evidence="5">
    <name type="scientific">Helicotheca tamesis</name>
    <dbReference type="NCBI Taxonomy" id="374047"/>
    <lineage>
        <taxon>Eukaryota</taxon>
        <taxon>Sar</taxon>
        <taxon>Stramenopiles</taxon>
        <taxon>Ochrophyta</taxon>
        <taxon>Bacillariophyta</taxon>
        <taxon>Mediophyceae</taxon>
        <taxon>Lithodesmiophycidae</taxon>
        <taxon>Lithodesmiales</taxon>
        <taxon>Lithodesmiaceae</taxon>
        <taxon>Helicotheca</taxon>
    </lineage>
</organism>
<feature type="compositionally biased region" description="Basic and acidic residues" evidence="3">
    <location>
        <begin position="28"/>
        <end position="39"/>
    </location>
</feature>
<dbReference type="SMART" id="SM00220">
    <property type="entry name" value="S_TKc"/>
    <property type="match status" value="1"/>
</dbReference>
<dbReference type="PROSITE" id="PS00108">
    <property type="entry name" value="PROTEIN_KINASE_ST"/>
    <property type="match status" value="1"/>
</dbReference>
<evidence type="ECO:0000313" key="5">
    <source>
        <dbReference type="EMBL" id="CAD9517393.1"/>
    </source>
</evidence>
<evidence type="ECO:0000256" key="2">
    <source>
        <dbReference type="ARBA" id="ARBA00022840"/>
    </source>
</evidence>
<gene>
    <name evidence="5" type="ORF">HTAM1171_LOCUS11765</name>
</gene>
<feature type="compositionally biased region" description="Polar residues" evidence="3">
    <location>
        <begin position="11"/>
        <end position="20"/>
    </location>
</feature>
<evidence type="ECO:0000256" key="3">
    <source>
        <dbReference type="SAM" id="MobiDB-lite"/>
    </source>
</evidence>
<sequence length="625" mass="69827">MSAPPPPPPQDNTGDGPTSITISAINRKKMDVNDYDHSRLRPPKKNASSVASSASSKNSASCATKSFRAFGAPLRSSTSMSRTMSVGRSGAGAGSGPSTFEGVTNLEKMVEAVSTALTDEDGLNAVGRKHCCTQVVFDPVGCRWDATVVPFEPEEQTKEEAAVKAYEDGLAFQIRLVCSEVEGDEAAAKEEVLPDPGFPEGYTPHDSDTDSDEEGDTVGEAVEEALKSYVVDINLVDDRGDVKDYDDESDDPAKQEYIKKVFDEIGYDIKKALVRCEMPEFPEGCKGRAFRDLYQLNARLKSGSFATVCRGTHRATGRKVAIKCVLRKDLPASDDAAIYDEVLILSLLKHRYIVPLIDFFEEKECYFLVMELMSGGDLFDRIGKKKSYSEKDARDLCTKMVEAVKFCHDNGIAHCDMKPKNLLLKSDDDDSFIKLADFGFATRVYKPNSLTKQCGTPFFVAPEILMRAPYDHMSDMWSVGVIVYLLLSGDLPFMGRSQRELFRKIVIGKYEFHEEAWCNISKEAKDLVRGLLVTDPSKRMSAFEAMNSPWIRQRANLLERNKLMYTSQRLKTFNARMKLRSAMIAVNWISSARLLTRTMSQNMSKMEEEKDKEKGEQDKEKKEES</sequence>
<name>A0A7S2IES1_9STRA</name>
<feature type="compositionally biased region" description="Basic and acidic residues" evidence="3">
    <location>
        <begin position="605"/>
        <end position="625"/>
    </location>
</feature>
<dbReference type="PROSITE" id="PS50011">
    <property type="entry name" value="PROTEIN_KINASE_DOM"/>
    <property type="match status" value="1"/>
</dbReference>
<protein>
    <recommendedName>
        <fullName evidence="4">Protein kinase domain-containing protein</fullName>
    </recommendedName>
</protein>
<dbReference type="CDD" id="cd05117">
    <property type="entry name" value="STKc_CAMK"/>
    <property type="match status" value="1"/>
</dbReference>
<keyword evidence="2" id="KW-0067">ATP-binding</keyword>
<feature type="compositionally biased region" description="Low complexity" evidence="3">
    <location>
        <begin position="76"/>
        <end position="88"/>
    </location>
</feature>
<dbReference type="PANTHER" id="PTHR24347">
    <property type="entry name" value="SERINE/THREONINE-PROTEIN KINASE"/>
    <property type="match status" value="1"/>
</dbReference>
<dbReference type="Pfam" id="PF00069">
    <property type="entry name" value="Pkinase"/>
    <property type="match status" value="1"/>
</dbReference>
<dbReference type="GO" id="GO:0004672">
    <property type="term" value="F:protein kinase activity"/>
    <property type="evidence" value="ECO:0007669"/>
    <property type="project" value="InterPro"/>
</dbReference>
<keyword evidence="1" id="KW-0547">Nucleotide-binding</keyword>
<accession>A0A7S2IES1</accession>
<dbReference type="SUPFAM" id="SSF56112">
    <property type="entry name" value="Protein kinase-like (PK-like)"/>
    <property type="match status" value="1"/>
</dbReference>
<feature type="region of interest" description="Disordered" evidence="3">
    <location>
        <begin position="1"/>
        <end position="20"/>
    </location>
</feature>
<feature type="region of interest" description="Disordered" evidence="3">
    <location>
        <begin position="601"/>
        <end position="625"/>
    </location>
</feature>
<evidence type="ECO:0000259" key="4">
    <source>
        <dbReference type="PROSITE" id="PS50011"/>
    </source>
</evidence>
<feature type="region of interest" description="Disordered" evidence="3">
    <location>
        <begin position="186"/>
        <end position="217"/>
    </location>
</feature>
<proteinExistence type="predicted"/>
<evidence type="ECO:0000256" key="1">
    <source>
        <dbReference type="ARBA" id="ARBA00022741"/>
    </source>
</evidence>
<feature type="compositionally biased region" description="Low complexity" evidence="3">
    <location>
        <begin position="45"/>
        <end position="55"/>
    </location>
</feature>